<evidence type="ECO:0000256" key="1">
    <source>
        <dbReference type="SAM" id="MobiDB-lite"/>
    </source>
</evidence>
<proteinExistence type="predicted"/>
<feature type="compositionally biased region" description="Pro residues" evidence="1">
    <location>
        <begin position="53"/>
        <end position="62"/>
    </location>
</feature>
<dbReference type="AlphaFoldDB" id="A0A5C2SI61"/>
<evidence type="ECO:0000313" key="2">
    <source>
        <dbReference type="EMBL" id="RPD63515.1"/>
    </source>
</evidence>
<name>A0A5C2SI61_9APHY</name>
<sequence length="99" mass="11204">MDDRPADGWPRRLNSFPVYGSRLELHDLPWSPPALFPISRPSPLPRVSLPTSRPSPPLPMPSPASLPYRNRLRWSRASLPFLCLPVSSQVSPQWLLRLG</sequence>
<accession>A0A5C2SI61</accession>
<protein>
    <submittedName>
        <fullName evidence="2">Uncharacterized protein</fullName>
    </submittedName>
</protein>
<gene>
    <name evidence="2" type="ORF">L227DRAFT_392485</name>
</gene>
<organism evidence="2 3">
    <name type="scientific">Lentinus tigrinus ALCF2SS1-6</name>
    <dbReference type="NCBI Taxonomy" id="1328759"/>
    <lineage>
        <taxon>Eukaryota</taxon>
        <taxon>Fungi</taxon>
        <taxon>Dikarya</taxon>
        <taxon>Basidiomycota</taxon>
        <taxon>Agaricomycotina</taxon>
        <taxon>Agaricomycetes</taxon>
        <taxon>Polyporales</taxon>
        <taxon>Polyporaceae</taxon>
        <taxon>Lentinus</taxon>
    </lineage>
</organism>
<dbReference type="Proteomes" id="UP000313359">
    <property type="component" value="Unassembled WGS sequence"/>
</dbReference>
<feature type="region of interest" description="Disordered" evidence="1">
    <location>
        <begin position="38"/>
        <end position="62"/>
    </location>
</feature>
<reference evidence="2" key="1">
    <citation type="journal article" date="2018" name="Genome Biol. Evol.">
        <title>Genomics and development of Lentinus tigrinus, a white-rot wood-decaying mushroom with dimorphic fruiting bodies.</title>
        <authorList>
            <person name="Wu B."/>
            <person name="Xu Z."/>
            <person name="Knudson A."/>
            <person name="Carlson A."/>
            <person name="Chen N."/>
            <person name="Kovaka S."/>
            <person name="LaButti K."/>
            <person name="Lipzen A."/>
            <person name="Pennachio C."/>
            <person name="Riley R."/>
            <person name="Schakwitz W."/>
            <person name="Umezawa K."/>
            <person name="Ohm R.A."/>
            <person name="Grigoriev I.V."/>
            <person name="Nagy L.G."/>
            <person name="Gibbons J."/>
            <person name="Hibbett D."/>
        </authorList>
    </citation>
    <scope>NUCLEOTIDE SEQUENCE [LARGE SCALE GENOMIC DNA]</scope>
    <source>
        <strain evidence="2">ALCF2SS1-6</strain>
    </source>
</reference>
<evidence type="ECO:0000313" key="3">
    <source>
        <dbReference type="Proteomes" id="UP000313359"/>
    </source>
</evidence>
<keyword evidence="3" id="KW-1185">Reference proteome</keyword>
<dbReference type="EMBL" id="ML122256">
    <property type="protein sequence ID" value="RPD63515.1"/>
    <property type="molecule type" value="Genomic_DNA"/>
</dbReference>